<proteinExistence type="predicted"/>
<feature type="compositionally biased region" description="Basic and acidic residues" evidence="1">
    <location>
        <begin position="32"/>
        <end position="41"/>
    </location>
</feature>
<dbReference type="EMBL" id="BMTX01000002">
    <property type="protein sequence ID" value="GGS32682.1"/>
    <property type="molecule type" value="Genomic_DNA"/>
</dbReference>
<organism evidence="2 3">
    <name type="scientific">Streptomyces pseudogriseolus</name>
    <name type="common">Streptomyces gancidicus</name>
    <name type="synonym">Streptomyces rubiginosus</name>
    <dbReference type="NCBI Taxonomy" id="36817"/>
    <lineage>
        <taxon>Bacteria</taxon>
        <taxon>Bacillati</taxon>
        <taxon>Actinomycetota</taxon>
        <taxon>Actinomycetes</taxon>
        <taxon>Kitasatosporales</taxon>
        <taxon>Streptomycetaceae</taxon>
        <taxon>Streptomyces</taxon>
        <taxon>Streptomyces pseudogriseolus group</taxon>
    </lineage>
</organism>
<feature type="region of interest" description="Disordered" evidence="1">
    <location>
        <begin position="1"/>
        <end position="53"/>
    </location>
</feature>
<evidence type="ECO:0000313" key="2">
    <source>
        <dbReference type="EMBL" id="GGS32682.1"/>
    </source>
</evidence>
<sequence>MWVSPAVLGYGPDRASKVVRAAEPPANPRPRPSWEDPHREVVTGGGANRENLP</sequence>
<accession>A0ABQ2SKH3</accession>
<evidence type="ECO:0000313" key="3">
    <source>
        <dbReference type="Proteomes" id="UP000597853"/>
    </source>
</evidence>
<comment type="caution">
    <text evidence="2">The sequence shown here is derived from an EMBL/GenBank/DDBJ whole genome shotgun (WGS) entry which is preliminary data.</text>
</comment>
<evidence type="ECO:0000256" key="1">
    <source>
        <dbReference type="SAM" id="MobiDB-lite"/>
    </source>
</evidence>
<dbReference type="Proteomes" id="UP000597853">
    <property type="component" value="Unassembled WGS sequence"/>
</dbReference>
<gene>
    <name evidence="2" type="ORF">GCM10010285_09150</name>
</gene>
<keyword evidence="3" id="KW-1185">Reference proteome</keyword>
<name>A0ABQ2SKH3_STREZ</name>
<protein>
    <submittedName>
        <fullName evidence="2">Uncharacterized protein</fullName>
    </submittedName>
</protein>
<reference evidence="3" key="1">
    <citation type="journal article" date="2019" name="Int. J. Syst. Evol. Microbiol.">
        <title>The Global Catalogue of Microorganisms (GCM) 10K type strain sequencing project: providing services to taxonomists for standard genome sequencing and annotation.</title>
        <authorList>
            <consortium name="The Broad Institute Genomics Platform"/>
            <consortium name="The Broad Institute Genome Sequencing Center for Infectious Disease"/>
            <person name="Wu L."/>
            <person name="Ma J."/>
        </authorList>
    </citation>
    <scope>NUCLEOTIDE SEQUENCE [LARGE SCALE GENOMIC DNA]</scope>
    <source>
        <strain evidence="3">JCM 4416</strain>
    </source>
</reference>